<dbReference type="GO" id="GO:0000150">
    <property type="term" value="F:DNA strand exchange activity"/>
    <property type="evidence" value="ECO:0007669"/>
    <property type="project" value="InterPro"/>
</dbReference>
<dbReference type="OrthoDB" id="768424at2"/>
<dbReference type="InterPro" id="IPR036162">
    <property type="entry name" value="Resolvase-like_N_sf"/>
</dbReference>
<dbReference type="GO" id="GO:0003677">
    <property type="term" value="F:DNA binding"/>
    <property type="evidence" value="ECO:0007669"/>
    <property type="project" value="InterPro"/>
</dbReference>
<comment type="caution">
    <text evidence="2">The sequence shown here is derived from an EMBL/GenBank/DDBJ whole genome shotgun (WGS) entry which is preliminary data.</text>
</comment>
<organism evidence="2 3">
    <name type="scientific">Pedobacter miscanthi</name>
    <dbReference type="NCBI Taxonomy" id="2259170"/>
    <lineage>
        <taxon>Bacteria</taxon>
        <taxon>Pseudomonadati</taxon>
        <taxon>Bacteroidota</taxon>
        <taxon>Sphingobacteriia</taxon>
        <taxon>Sphingobacteriales</taxon>
        <taxon>Sphingobacteriaceae</taxon>
        <taxon>Pedobacter</taxon>
    </lineage>
</organism>
<dbReference type="Proteomes" id="UP000252081">
    <property type="component" value="Unassembled WGS sequence"/>
</dbReference>
<evidence type="ECO:0000313" key="2">
    <source>
        <dbReference type="EMBL" id="RBQ06791.1"/>
    </source>
</evidence>
<sequence length="123" mass="13977">MKEEGKGLLAVGYARIGRSGDMRDLDRQAEQIYNFCQKHGIKLNLVLSEQGERGMSWKILEDILKESNRRLDMVVVAEMGNLSRDVGWLLLKQAEFESRYGVELISVRGSQLSVDKNGEMRMG</sequence>
<name>A0A366KYS6_9SPHI</name>
<accession>A0A366KYS6</accession>
<dbReference type="Gene3D" id="3.40.50.1390">
    <property type="entry name" value="Resolvase, N-terminal catalytic domain"/>
    <property type="match status" value="1"/>
</dbReference>
<feature type="domain" description="Resolvase/invertase-type recombinase catalytic" evidence="1">
    <location>
        <begin position="10"/>
        <end position="120"/>
    </location>
</feature>
<evidence type="ECO:0000313" key="3">
    <source>
        <dbReference type="Proteomes" id="UP000252081"/>
    </source>
</evidence>
<reference evidence="2 3" key="1">
    <citation type="submission" date="2018-07" db="EMBL/GenBank/DDBJ databases">
        <title>A draft genome of a endophytic bacteria, a new species of Pedobacter.</title>
        <authorList>
            <person name="Zhang Z.D."/>
            <person name="Chen Z.J."/>
        </authorList>
    </citation>
    <scope>NUCLEOTIDE SEQUENCE [LARGE SCALE GENOMIC DNA]</scope>
    <source>
        <strain evidence="2 3">RS10</strain>
    </source>
</reference>
<dbReference type="RefSeq" id="WP_113949354.1">
    <property type="nucleotide sequence ID" value="NZ_QNQU01000010.1"/>
</dbReference>
<protein>
    <recommendedName>
        <fullName evidence="1">Resolvase/invertase-type recombinase catalytic domain-containing protein</fullName>
    </recommendedName>
</protein>
<evidence type="ECO:0000259" key="1">
    <source>
        <dbReference type="SMART" id="SM00857"/>
    </source>
</evidence>
<dbReference type="SMART" id="SM00857">
    <property type="entry name" value="Resolvase"/>
    <property type="match status" value="1"/>
</dbReference>
<dbReference type="SUPFAM" id="SSF53041">
    <property type="entry name" value="Resolvase-like"/>
    <property type="match status" value="1"/>
</dbReference>
<dbReference type="Pfam" id="PF00239">
    <property type="entry name" value="Resolvase"/>
    <property type="match status" value="1"/>
</dbReference>
<keyword evidence="3" id="KW-1185">Reference proteome</keyword>
<dbReference type="AlphaFoldDB" id="A0A366KYS6"/>
<proteinExistence type="predicted"/>
<gene>
    <name evidence="2" type="ORF">DRW42_13545</name>
</gene>
<dbReference type="EMBL" id="QNQU01000010">
    <property type="protein sequence ID" value="RBQ06791.1"/>
    <property type="molecule type" value="Genomic_DNA"/>
</dbReference>
<dbReference type="InterPro" id="IPR006119">
    <property type="entry name" value="Resolv_N"/>
</dbReference>